<dbReference type="PANTHER" id="PTHR12677">
    <property type="entry name" value="GOLGI APPARATUS MEMBRANE PROTEIN TVP38-RELATED"/>
    <property type="match status" value="1"/>
</dbReference>
<keyword evidence="4 7" id="KW-0812">Transmembrane</keyword>
<keyword evidence="3 7" id="KW-1003">Cell membrane</keyword>
<feature type="transmembrane region" description="Helical" evidence="7">
    <location>
        <begin position="46"/>
        <end position="66"/>
    </location>
</feature>
<evidence type="ECO:0000256" key="8">
    <source>
        <dbReference type="SAM" id="MobiDB-lite"/>
    </source>
</evidence>
<feature type="domain" description="VTT" evidence="9">
    <location>
        <begin position="98"/>
        <end position="214"/>
    </location>
</feature>
<comment type="similarity">
    <text evidence="2 7">Belongs to the TVP38/TMEM64 family.</text>
</comment>
<reference evidence="10 11" key="1">
    <citation type="submission" date="2020-07" db="EMBL/GenBank/DDBJ databases">
        <title>Sequencing the genomes of 1000 actinobacteria strains.</title>
        <authorList>
            <person name="Klenk H.-P."/>
        </authorList>
    </citation>
    <scope>NUCLEOTIDE SEQUENCE [LARGE SCALE GENOMIC DNA]</scope>
    <source>
        <strain evidence="10 11">DSM 15664</strain>
    </source>
</reference>
<evidence type="ECO:0000256" key="7">
    <source>
        <dbReference type="RuleBase" id="RU366058"/>
    </source>
</evidence>
<keyword evidence="11" id="KW-1185">Reference proteome</keyword>
<accession>A0A7Z0E907</accession>
<dbReference type="InterPro" id="IPR015414">
    <property type="entry name" value="TMEM64"/>
</dbReference>
<dbReference type="EMBL" id="JACCFQ010000001">
    <property type="protein sequence ID" value="NYJ17176.1"/>
    <property type="molecule type" value="Genomic_DNA"/>
</dbReference>
<dbReference type="AlphaFoldDB" id="A0A7Z0E907"/>
<proteinExistence type="inferred from homology"/>
<dbReference type="Proteomes" id="UP000560069">
    <property type="component" value="Unassembled WGS sequence"/>
</dbReference>
<dbReference type="InterPro" id="IPR032816">
    <property type="entry name" value="VTT_dom"/>
</dbReference>
<sequence>MNEIEPESQRVPAARGQAPGADGEAPGPGGEAPVAGSTHRRAVAKAVVLGIALVLFTVAALVLPIPSVDQMRSTVAEAGWWGPLGFGAAYAALTLAPVPKNVLSIAAGVLFGFGPGLLIVYTAAMAGAAGAFWLGRALGREAVERFTGTRVVKVEDVLLRHGFLAVVGVRLVPVLPFTAINYSAGLTNLGWWPYFLGTLIGIIPGTASYLALGAFGFQPGLQAELAFAVLVLLTLAAIAYLLRARRRRGDADV</sequence>
<feature type="transmembrane region" description="Helical" evidence="7">
    <location>
        <begin position="223"/>
        <end position="242"/>
    </location>
</feature>
<evidence type="ECO:0000313" key="11">
    <source>
        <dbReference type="Proteomes" id="UP000560069"/>
    </source>
</evidence>
<evidence type="ECO:0000256" key="1">
    <source>
        <dbReference type="ARBA" id="ARBA00004651"/>
    </source>
</evidence>
<comment type="caution">
    <text evidence="10">The sequence shown here is derived from an EMBL/GenBank/DDBJ whole genome shotgun (WGS) entry which is preliminary data.</text>
</comment>
<feature type="transmembrane region" description="Helical" evidence="7">
    <location>
        <begin position="194"/>
        <end position="217"/>
    </location>
</feature>
<evidence type="ECO:0000256" key="6">
    <source>
        <dbReference type="ARBA" id="ARBA00023136"/>
    </source>
</evidence>
<dbReference type="GO" id="GO:0005886">
    <property type="term" value="C:plasma membrane"/>
    <property type="evidence" value="ECO:0007669"/>
    <property type="project" value="UniProtKB-SubCell"/>
</dbReference>
<evidence type="ECO:0000259" key="9">
    <source>
        <dbReference type="Pfam" id="PF09335"/>
    </source>
</evidence>
<evidence type="ECO:0000256" key="5">
    <source>
        <dbReference type="ARBA" id="ARBA00022989"/>
    </source>
</evidence>
<dbReference type="RefSeq" id="WP_179441955.1">
    <property type="nucleotide sequence ID" value="NZ_BAAALK010000002.1"/>
</dbReference>
<dbReference type="PANTHER" id="PTHR12677:SF59">
    <property type="entry name" value="GOLGI APPARATUS MEMBRANE PROTEIN TVP38-RELATED"/>
    <property type="match status" value="1"/>
</dbReference>
<feature type="transmembrane region" description="Helical" evidence="7">
    <location>
        <begin position="78"/>
        <end position="98"/>
    </location>
</feature>
<evidence type="ECO:0000313" key="10">
    <source>
        <dbReference type="EMBL" id="NYJ17176.1"/>
    </source>
</evidence>
<evidence type="ECO:0000256" key="2">
    <source>
        <dbReference type="ARBA" id="ARBA00008640"/>
    </source>
</evidence>
<organism evidence="10 11">
    <name type="scientific">Nesterenkonia sandarakina</name>
    <dbReference type="NCBI Taxonomy" id="272918"/>
    <lineage>
        <taxon>Bacteria</taxon>
        <taxon>Bacillati</taxon>
        <taxon>Actinomycetota</taxon>
        <taxon>Actinomycetes</taxon>
        <taxon>Micrococcales</taxon>
        <taxon>Micrococcaceae</taxon>
        <taxon>Nesterenkonia</taxon>
    </lineage>
</organism>
<evidence type="ECO:0000256" key="4">
    <source>
        <dbReference type="ARBA" id="ARBA00022692"/>
    </source>
</evidence>
<feature type="transmembrane region" description="Helical" evidence="7">
    <location>
        <begin position="162"/>
        <end position="182"/>
    </location>
</feature>
<dbReference type="Pfam" id="PF09335">
    <property type="entry name" value="VTT_dom"/>
    <property type="match status" value="1"/>
</dbReference>
<comment type="subcellular location">
    <subcellularLocation>
        <location evidence="1 7">Cell membrane</location>
        <topology evidence="1 7">Multi-pass membrane protein</topology>
    </subcellularLocation>
</comment>
<gene>
    <name evidence="10" type="ORF">HNR11_001710</name>
</gene>
<protein>
    <recommendedName>
        <fullName evidence="7">TVP38/TMEM64 family membrane protein</fullName>
    </recommendedName>
</protein>
<keyword evidence="6 7" id="KW-0472">Membrane</keyword>
<feature type="compositionally biased region" description="Low complexity" evidence="8">
    <location>
        <begin position="16"/>
        <end position="36"/>
    </location>
</feature>
<feature type="transmembrane region" description="Helical" evidence="7">
    <location>
        <begin position="110"/>
        <end position="134"/>
    </location>
</feature>
<name>A0A7Z0E907_9MICC</name>
<evidence type="ECO:0000256" key="3">
    <source>
        <dbReference type="ARBA" id="ARBA00022475"/>
    </source>
</evidence>
<keyword evidence="5 7" id="KW-1133">Transmembrane helix</keyword>
<feature type="region of interest" description="Disordered" evidence="8">
    <location>
        <begin position="1"/>
        <end position="36"/>
    </location>
</feature>